<dbReference type="EMBL" id="CAKOGP040001725">
    <property type="protein sequence ID" value="CAJ1947093.1"/>
    <property type="molecule type" value="Genomic_DNA"/>
</dbReference>
<name>A0AAD2FND2_9STRA</name>
<feature type="compositionally biased region" description="Low complexity" evidence="1">
    <location>
        <begin position="205"/>
        <end position="214"/>
    </location>
</feature>
<evidence type="ECO:0000256" key="1">
    <source>
        <dbReference type="SAM" id="MobiDB-lite"/>
    </source>
</evidence>
<comment type="caution">
    <text evidence="2">The sequence shown here is derived from an EMBL/GenBank/DDBJ whole genome shotgun (WGS) entry which is preliminary data.</text>
</comment>
<feature type="region of interest" description="Disordered" evidence="1">
    <location>
        <begin position="648"/>
        <end position="690"/>
    </location>
</feature>
<dbReference type="GO" id="GO:0030041">
    <property type="term" value="P:actin filament polymerization"/>
    <property type="evidence" value="ECO:0007669"/>
    <property type="project" value="TreeGrafter"/>
</dbReference>
<dbReference type="InterPro" id="IPR051412">
    <property type="entry name" value="Formin_Homology_Diaphanous_sf"/>
</dbReference>
<dbReference type="PANTHER" id="PTHR45691:SF6">
    <property type="entry name" value="PROTEIN DIAPHANOUS"/>
    <property type="match status" value="1"/>
</dbReference>
<dbReference type="PANTHER" id="PTHR45691">
    <property type="entry name" value="PROTEIN DIAPHANOUS"/>
    <property type="match status" value="1"/>
</dbReference>
<feature type="compositionally biased region" description="Basic and acidic residues" evidence="1">
    <location>
        <begin position="215"/>
        <end position="236"/>
    </location>
</feature>
<feature type="compositionally biased region" description="Basic and acidic residues" evidence="1">
    <location>
        <begin position="390"/>
        <end position="401"/>
    </location>
</feature>
<feature type="compositionally biased region" description="Acidic residues" evidence="1">
    <location>
        <begin position="146"/>
        <end position="156"/>
    </location>
</feature>
<accession>A0AAD2FND2</accession>
<gene>
    <name evidence="2" type="ORF">CYCCA115_LOCUS10974</name>
</gene>
<feature type="compositionally biased region" description="Low complexity" evidence="1">
    <location>
        <begin position="432"/>
        <end position="446"/>
    </location>
</feature>
<feature type="compositionally biased region" description="Low complexity" evidence="1">
    <location>
        <begin position="94"/>
        <end position="135"/>
    </location>
</feature>
<protein>
    <submittedName>
        <fullName evidence="2">Uncharacterized protein</fullName>
    </submittedName>
</protein>
<dbReference type="AlphaFoldDB" id="A0AAD2FND2"/>
<reference evidence="2" key="1">
    <citation type="submission" date="2023-08" db="EMBL/GenBank/DDBJ databases">
        <authorList>
            <person name="Audoor S."/>
            <person name="Bilcke G."/>
        </authorList>
    </citation>
    <scope>NUCLEOTIDE SEQUENCE</scope>
</reference>
<feature type="compositionally biased region" description="Basic residues" evidence="1">
    <location>
        <begin position="456"/>
        <end position="465"/>
    </location>
</feature>
<organism evidence="2 3">
    <name type="scientific">Cylindrotheca closterium</name>
    <dbReference type="NCBI Taxonomy" id="2856"/>
    <lineage>
        <taxon>Eukaryota</taxon>
        <taxon>Sar</taxon>
        <taxon>Stramenopiles</taxon>
        <taxon>Ochrophyta</taxon>
        <taxon>Bacillariophyta</taxon>
        <taxon>Bacillariophyceae</taxon>
        <taxon>Bacillariophycidae</taxon>
        <taxon>Bacillariales</taxon>
        <taxon>Bacillariaceae</taxon>
        <taxon>Cylindrotheca</taxon>
    </lineage>
</organism>
<feature type="region of interest" description="Disordered" evidence="1">
    <location>
        <begin position="85"/>
        <end position="236"/>
    </location>
</feature>
<proteinExistence type="predicted"/>
<feature type="compositionally biased region" description="Polar residues" evidence="1">
    <location>
        <begin position="676"/>
        <end position="690"/>
    </location>
</feature>
<evidence type="ECO:0000313" key="3">
    <source>
        <dbReference type="Proteomes" id="UP001295423"/>
    </source>
</evidence>
<evidence type="ECO:0000313" key="2">
    <source>
        <dbReference type="EMBL" id="CAJ1947093.1"/>
    </source>
</evidence>
<feature type="compositionally biased region" description="Polar residues" evidence="1">
    <location>
        <begin position="466"/>
        <end position="483"/>
    </location>
</feature>
<feature type="region of interest" description="Disordered" evidence="1">
    <location>
        <begin position="357"/>
        <end position="566"/>
    </location>
</feature>
<feature type="compositionally biased region" description="Pro residues" evidence="1">
    <location>
        <begin position="406"/>
        <end position="421"/>
    </location>
</feature>
<dbReference type="GO" id="GO:0005884">
    <property type="term" value="C:actin filament"/>
    <property type="evidence" value="ECO:0007669"/>
    <property type="project" value="TreeGrafter"/>
</dbReference>
<feature type="compositionally biased region" description="Pro residues" evidence="1">
    <location>
        <begin position="538"/>
        <end position="551"/>
    </location>
</feature>
<dbReference type="Proteomes" id="UP001295423">
    <property type="component" value="Unassembled WGS sequence"/>
</dbReference>
<sequence>MLASKKVASKRISSTPWIGSVGGEFDDLKVDVDSGSRVGTSSELKAHCIAEDDDYDVKVTAVGLAGINLTRDKDGPIAPLQASQLTPAFSTEPSVSIRSGTRRSTSSRRGASNRGGLSMFTNHTTTTMVSSTYHSSDLDSFSEGVPDSEMDSEDESLQPSTDSGDSRDGDDEIKSILSSDFDSLDLEFDEARHGSESLDDEPSSSDDSSSSDSSVSERDEPTSPQHEKQNKAELRPDMRWNALESSPSLKSNPFAPHSEMISNSSLFVQVAEDEENDHRKSGVGGGGFVYIRGNGDDYVDEENDYVAEENEHAVPCNDAKEIRKSNVADVLEYRSGSEHTSFLLELDHNMQRNVSGLTLHSGLGRQTSHRATRRGGKRNRAADAWQNEVWNHEPDVQREIDGIPNQPLPPPPPPSSTPPHPSQNKKNSILRSQSYSSKVSKVSALSTPTMEGRKSVTPRHLRKHSSTGSFESSWDSTIMSSPRTAKGTKKLRVDGAEGSGRDALSSPENPTFHPGNRASGVSLDIPPPPPARHGTPRSQPPPPPPLPPGTPDTPDNRSSNNGRPSMVNMRELSKLSTITSDSALTTPTVKERHRKNLERLNDQMNAAIGVSPRLRATKSSGSNLSIVERRESVRLLREKLQHSFRHVVFPGSPKDRKTKGNASSIPSVPDTRLRESSFSPTSQYRRTARK</sequence>
<keyword evidence="3" id="KW-1185">Reference proteome</keyword>
<feature type="compositionally biased region" description="Basic residues" evidence="1">
    <location>
        <begin position="367"/>
        <end position="379"/>
    </location>
</feature>